<proteinExistence type="predicted"/>
<evidence type="ECO:0000313" key="4">
    <source>
        <dbReference type="Proteomes" id="UP000549343"/>
    </source>
</evidence>
<dbReference type="AlphaFoldDB" id="A0A7W7IKN6"/>
<keyword evidence="1" id="KW-0812">Transmembrane</keyword>
<accession>A0A7W7IKN6</accession>
<dbReference type="Proteomes" id="UP001501427">
    <property type="component" value="Unassembled WGS sequence"/>
</dbReference>
<evidence type="ECO:0000313" key="3">
    <source>
        <dbReference type="EMBL" id="MBB4778710.1"/>
    </source>
</evidence>
<reference evidence="3 4" key="3">
    <citation type="submission" date="2020-08" db="EMBL/GenBank/DDBJ databases">
        <title>Sequencing the genomes of 1000 actinobacteria strains.</title>
        <authorList>
            <person name="Klenk H.-P."/>
        </authorList>
    </citation>
    <scope>NUCLEOTIDE SEQUENCE [LARGE SCALE GENOMIC DNA]</scope>
    <source>
        <strain evidence="3 4">DSM 44772</strain>
    </source>
</reference>
<protein>
    <recommendedName>
        <fullName evidence="6">DUF3995 domain-containing protein</fullName>
    </recommendedName>
</protein>
<gene>
    <name evidence="3" type="ORF">F4557_007128</name>
    <name evidence="2" type="ORF">GCM10009546_41000</name>
</gene>
<reference evidence="2" key="4">
    <citation type="submission" date="2023-12" db="EMBL/GenBank/DDBJ databases">
        <authorList>
            <person name="Sun Q."/>
            <person name="Inoue M."/>
        </authorList>
    </citation>
    <scope>NUCLEOTIDE SEQUENCE</scope>
    <source>
        <strain evidence="2">JCM 10667</strain>
    </source>
</reference>
<evidence type="ECO:0000313" key="2">
    <source>
        <dbReference type="EMBL" id="GAA0574105.1"/>
    </source>
</evidence>
<comment type="caution">
    <text evidence="3">The sequence shown here is derived from an EMBL/GenBank/DDBJ whole genome shotgun (WGS) entry which is preliminary data.</text>
</comment>
<dbReference type="EMBL" id="BAAAHD010000034">
    <property type="protein sequence ID" value="GAA0574105.1"/>
    <property type="molecule type" value="Genomic_DNA"/>
</dbReference>
<dbReference type="RefSeq" id="WP_184889892.1">
    <property type="nucleotide sequence ID" value="NZ_BAAAHD010000034.1"/>
</dbReference>
<reference evidence="2" key="1">
    <citation type="journal article" date="2014" name="Int. J. Syst. Evol. Microbiol.">
        <title>Complete genome of a new Firmicutes species belonging to the dominant human colonic microbiota ('Ruminococcus bicirculans') reveals two chromosomes and a selective capacity to utilize plant glucans.</title>
        <authorList>
            <consortium name="NISC Comparative Sequencing Program"/>
            <person name="Wegmann U."/>
            <person name="Louis P."/>
            <person name="Goesmann A."/>
            <person name="Henrissat B."/>
            <person name="Duncan S.H."/>
            <person name="Flint H.J."/>
        </authorList>
    </citation>
    <scope>NUCLEOTIDE SEQUENCE</scope>
    <source>
        <strain evidence="2">JCM 10667</strain>
    </source>
</reference>
<feature type="transmembrane region" description="Helical" evidence="1">
    <location>
        <begin position="57"/>
        <end position="76"/>
    </location>
</feature>
<sequence length="181" mass="19307">MTTARPVPRWADVVAHIIPFTVLPSGIWRIALGLGGPMGFGNGSELTDFPHPIGTPYVFSLSILAELFALLAIGLVRPWGEVFPRWFPLIAGRRVPVSFAVGAASLGAAAVTYLSVDTAFVWDEAMALPGSPDGFAETVMTAAYAPCLAWGPLLAVVTFHYYRRRTARPAPSLTDAAAPVR</sequence>
<dbReference type="Proteomes" id="UP000549343">
    <property type="component" value="Unassembled WGS sequence"/>
</dbReference>
<keyword evidence="5" id="KW-1185">Reference proteome</keyword>
<evidence type="ECO:0000313" key="5">
    <source>
        <dbReference type="Proteomes" id="UP001501427"/>
    </source>
</evidence>
<organism evidence="3 4">
    <name type="scientific">Actinomadura livida</name>
    <dbReference type="NCBI Taxonomy" id="79909"/>
    <lineage>
        <taxon>Bacteria</taxon>
        <taxon>Bacillati</taxon>
        <taxon>Actinomycetota</taxon>
        <taxon>Actinomycetes</taxon>
        <taxon>Streptosporangiales</taxon>
        <taxon>Thermomonosporaceae</taxon>
        <taxon>Actinomadura</taxon>
    </lineage>
</organism>
<dbReference type="EMBL" id="JACHMV010000001">
    <property type="protein sequence ID" value="MBB4778710.1"/>
    <property type="molecule type" value="Genomic_DNA"/>
</dbReference>
<feature type="transmembrane region" description="Helical" evidence="1">
    <location>
        <begin position="142"/>
        <end position="162"/>
    </location>
</feature>
<evidence type="ECO:0008006" key="6">
    <source>
        <dbReference type="Google" id="ProtNLM"/>
    </source>
</evidence>
<name>A0A7W7IKN6_9ACTN</name>
<evidence type="ECO:0000256" key="1">
    <source>
        <dbReference type="SAM" id="Phobius"/>
    </source>
</evidence>
<reference evidence="5" key="2">
    <citation type="journal article" date="2019" name="Int. J. Syst. Evol. Microbiol.">
        <title>The Global Catalogue of Microorganisms (GCM) 10K type strain sequencing project: providing services to taxonomists for standard genome sequencing and annotation.</title>
        <authorList>
            <consortium name="The Broad Institute Genomics Platform"/>
            <consortium name="The Broad Institute Genome Sequencing Center for Infectious Disease"/>
            <person name="Wu L."/>
            <person name="Ma J."/>
        </authorList>
    </citation>
    <scope>NUCLEOTIDE SEQUENCE [LARGE SCALE GENOMIC DNA]</scope>
    <source>
        <strain evidence="5">JCM 10667</strain>
    </source>
</reference>
<keyword evidence="1" id="KW-0472">Membrane</keyword>
<feature type="transmembrane region" description="Helical" evidence="1">
    <location>
        <begin position="97"/>
        <end position="122"/>
    </location>
</feature>
<keyword evidence="1" id="KW-1133">Transmembrane helix</keyword>